<sequence length="184" mass="19348">MNSPLSTFGGSDLEAQSPSDLTLRARTLAKLLTHVLALQTNAAPKDSRTLWAIASLLSRTASLSLTECVRASSSDGEGSSVVPFGVVQGSSLEWLGCSDNAGKVNEKLSTVRSLGLKSSFSLHSSSSFTPISSDKISDAFFPINKLISSMASSLTDLAFLLPVSSLLTQAPRRDANPIRFLVGS</sequence>
<evidence type="ECO:0000313" key="2">
    <source>
        <dbReference type="Proteomes" id="UP001516023"/>
    </source>
</evidence>
<evidence type="ECO:0000313" key="1">
    <source>
        <dbReference type="EMBL" id="KAL3798830.1"/>
    </source>
</evidence>
<protein>
    <submittedName>
        <fullName evidence="1">Uncharacterized protein</fullName>
    </submittedName>
</protein>
<accession>A0ABD3QEI5</accession>
<dbReference type="Proteomes" id="UP001516023">
    <property type="component" value="Unassembled WGS sequence"/>
</dbReference>
<name>A0ABD3QEI5_9STRA</name>
<keyword evidence="2" id="KW-1185">Reference proteome</keyword>
<dbReference type="AlphaFoldDB" id="A0ABD3QEI5"/>
<dbReference type="EMBL" id="JABMIG020000043">
    <property type="protein sequence ID" value="KAL3798830.1"/>
    <property type="molecule type" value="Genomic_DNA"/>
</dbReference>
<organism evidence="1 2">
    <name type="scientific">Cyclotella cryptica</name>
    <dbReference type="NCBI Taxonomy" id="29204"/>
    <lineage>
        <taxon>Eukaryota</taxon>
        <taxon>Sar</taxon>
        <taxon>Stramenopiles</taxon>
        <taxon>Ochrophyta</taxon>
        <taxon>Bacillariophyta</taxon>
        <taxon>Coscinodiscophyceae</taxon>
        <taxon>Thalassiosirophycidae</taxon>
        <taxon>Stephanodiscales</taxon>
        <taxon>Stephanodiscaceae</taxon>
        <taxon>Cyclotella</taxon>
    </lineage>
</organism>
<reference evidence="1 2" key="1">
    <citation type="journal article" date="2020" name="G3 (Bethesda)">
        <title>Improved Reference Genome for Cyclotella cryptica CCMP332, a Model for Cell Wall Morphogenesis, Salinity Adaptation, and Lipid Production in Diatoms (Bacillariophyta).</title>
        <authorList>
            <person name="Roberts W.R."/>
            <person name="Downey K.M."/>
            <person name="Ruck E.C."/>
            <person name="Traller J.C."/>
            <person name="Alverson A.J."/>
        </authorList>
    </citation>
    <scope>NUCLEOTIDE SEQUENCE [LARGE SCALE GENOMIC DNA]</scope>
    <source>
        <strain evidence="1 2">CCMP332</strain>
    </source>
</reference>
<gene>
    <name evidence="1" type="ORF">HJC23_004618</name>
</gene>
<proteinExistence type="predicted"/>
<comment type="caution">
    <text evidence="1">The sequence shown here is derived from an EMBL/GenBank/DDBJ whole genome shotgun (WGS) entry which is preliminary data.</text>
</comment>